<dbReference type="Pfam" id="PF25812">
    <property type="entry name" value="RAD24_helical"/>
    <property type="match status" value="1"/>
</dbReference>
<dbReference type="Pfam" id="PF03215">
    <property type="entry name" value="Rad17"/>
    <property type="match status" value="1"/>
</dbReference>
<reference evidence="11 12" key="1">
    <citation type="journal article" date="2019" name="Appl. Microbiol. Biotechnol.">
        <title>Genome sequence of Isaria javanica and comparative genome analysis insights into family S53 peptidase evolution in fungal entomopathogens.</title>
        <authorList>
            <person name="Lin R."/>
            <person name="Zhang X."/>
            <person name="Xin B."/>
            <person name="Zou M."/>
            <person name="Gao Y."/>
            <person name="Qin F."/>
            <person name="Hu Q."/>
            <person name="Xie B."/>
            <person name="Cheng X."/>
        </authorList>
    </citation>
    <scope>NUCLEOTIDE SEQUENCE [LARGE SCALE GENOMIC DNA]</scope>
    <source>
        <strain evidence="11 12">IJ1G</strain>
    </source>
</reference>
<keyword evidence="7" id="KW-0539">Nucleus</keyword>
<feature type="compositionally biased region" description="Low complexity" evidence="9">
    <location>
        <begin position="571"/>
        <end position="580"/>
    </location>
</feature>
<evidence type="ECO:0000256" key="1">
    <source>
        <dbReference type="ARBA" id="ARBA00004123"/>
    </source>
</evidence>
<dbReference type="GO" id="GO:0003682">
    <property type="term" value="F:chromatin binding"/>
    <property type="evidence" value="ECO:0007669"/>
    <property type="project" value="TreeGrafter"/>
</dbReference>
<keyword evidence="12" id="KW-1185">Reference proteome</keyword>
<dbReference type="STRING" id="43265.A0A545V9R0"/>
<name>A0A545V9R0_9HYPO</name>
<feature type="compositionally biased region" description="Acidic residues" evidence="9">
    <location>
        <begin position="455"/>
        <end position="467"/>
    </location>
</feature>
<feature type="region of interest" description="Disordered" evidence="9">
    <location>
        <begin position="1237"/>
        <end position="1280"/>
    </location>
</feature>
<evidence type="ECO:0000256" key="8">
    <source>
        <dbReference type="ARBA" id="ARBA00023306"/>
    </source>
</evidence>
<feature type="compositionally biased region" description="Polar residues" evidence="9">
    <location>
        <begin position="608"/>
        <end position="623"/>
    </location>
</feature>
<comment type="subcellular location">
    <subcellularLocation>
        <location evidence="1">Nucleus</location>
    </subcellularLocation>
</comment>
<evidence type="ECO:0000256" key="4">
    <source>
        <dbReference type="ARBA" id="ARBA00022763"/>
    </source>
</evidence>
<dbReference type="Pfam" id="PF14027">
    <property type="entry name" value="Questin_oxidase"/>
    <property type="match status" value="1"/>
</dbReference>
<dbReference type="InterPro" id="IPR025337">
    <property type="entry name" value="Questin_oxidase-like"/>
</dbReference>
<evidence type="ECO:0000259" key="10">
    <source>
        <dbReference type="Pfam" id="PF25812"/>
    </source>
</evidence>
<keyword evidence="6" id="KW-0560">Oxidoreductase</keyword>
<keyword evidence="5" id="KW-0067">ATP-binding</keyword>
<dbReference type="Gene3D" id="3.40.50.300">
    <property type="entry name" value="P-loop containing nucleotide triphosphate hydrolases"/>
    <property type="match status" value="1"/>
</dbReference>
<accession>A0A545V9R0</accession>
<dbReference type="PANTHER" id="PTHR12172">
    <property type="entry name" value="CELL CYCLE CHECKPOINT PROTEIN RAD17"/>
    <property type="match status" value="1"/>
</dbReference>
<dbReference type="GO" id="GO:0016491">
    <property type="term" value="F:oxidoreductase activity"/>
    <property type="evidence" value="ECO:0007669"/>
    <property type="project" value="UniProtKB-KW"/>
</dbReference>
<dbReference type="Proteomes" id="UP000315783">
    <property type="component" value="Unassembled WGS sequence"/>
</dbReference>
<feature type="domain" description="Checkpoint protein RAD24-like helical bundle" evidence="10">
    <location>
        <begin position="949"/>
        <end position="1051"/>
    </location>
</feature>
<gene>
    <name evidence="11" type="ORF">IF1G_02537</name>
</gene>
<evidence type="ECO:0000256" key="7">
    <source>
        <dbReference type="ARBA" id="ARBA00023242"/>
    </source>
</evidence>
<dbReference type="GO" id="GO:0005634">
    <property type="term" value="C:nucleus"/>
    <property type="evidence" value="ECO:0007669"/>
    <property type="project" value="UniProtKB-SubCell"/>
</dbReference>
<sequence length="1299" mass="142766">MASMLSFVSSSASKSRPKATAATTVAVEALPVQDIEADHDRRGRALKHLLKANHVNYAVVYQDLQLNNTNSHNLSTAYILGANETHLDTIYNEQIKHLDPWTPSPAEVIDEDWRDFLGDRNYQRAFVDFFEDKLAFKFAYDWNQEMKHVLTEGDEPLINCLIGAFGHPLNHLALAYEINSRALAMEALSLTCVYYNDLHKYLDEPRYTKPSLLPSLSLQELISRLAKDEKLQDVVTQNKHDNLELLFSEHEDLILEYWNAWQIVDATNQFQDLQQIAVALFTSSGTKSFSFLAAQLLTASNSIRILLPYIPAEHHVSLLRQWWLLAIAVCLFIGRLEPNPANIEKNANGRTWKHVVDKAINGPHLSDASYIQAVRAMKEAASTWGDADELYLRSALTFPSTSVPDTKLITSNTLQPQHRHKLPLNHAESPARPADAHVTVMAPPAKRRRRNTVDSADDHDDDADYNDEPQQTRPNTLTNFLLSSPSSPTKSRIATTSPSPSKGRGIASRNGASPRKNSLSKNGAGPSPRKTRDAGRGGDEKGKSGDLKLLFSKQAQRASKAPSAGGETRASPLDDIISDPISEEDEISDLKASSSSLVGQHARKRQRGSGQTLSLDTATSSQRFLKPPRPTHADEDDLRPWSERFGPRNLDELAVHKKKVSDVRKWLGEVVSGKLRQRLLILKGAAGSGKTTTVRLLAKELGYELLEWRNPVGHAGTGFVSSSAQFQEFLGRGGKFGALDLDSPSPTHPVSSNANMDTDKRIMLIEEFPNTFSRSSSTLSSFRGALLQFLSSHVPSQSMFSQHGLREPVKPVILVISETLLTTTSASADSLTAHRLLGPEILSHPGVGVIEFNAIAPSLLAKALELVVLKEARKSGRRRTPGPMVLKRLGEIGDVRSAISSLEFLCLKGDQDADWGAKVAFTKQKKSTKDGISMTQGEQDSLELISQREASLGIFHAIGKVVYNKREEKASGDDAEILPNYLSHHSRPQKSQISVDTLIGETGTDTHTFIAALHENYILSCESTGPMDLCTPMDYVNECIEHLSLSDLMCPSQDVFFGGRGGFVGRDSGSHVLRQDEMMFEVAVRGMLFSLPNPVKRKTTGMARSSDAFKMFYPASLKLWRAKEEIGGLVDMWSSRLLKGEAQVATKEMTAGANAFRRAPVLSASATPFSQSSQAPSAKPKDPSAEDDGDTPILSLGSAARRELLLERLPYTAQIARGRRNGPRMRELEKIVSFSGIASSNNEDDDVDDDAGATTGEAWATDRPSEEASPRKKRQGIKSGAVTSMLAQKLVLSDDDIED</sequence>
<keyword evidence="8" id="KW-0131">Cell cycle</keyword>
<organism evidence="11 12">
    <name type="scientific">Cordyceps javanica</name>
    <dbReference type="NCBI Taxonomy" id="43265"/>
    <lineage>
        <taxon>Eukaryota</taxon>
        <taxon>Fungi</taxon>
        <taxon>Dikarya</taxon>
        <taxon>Ascomycota</taxon>
        <taxon>Pezizomycotina</taxon>
        <taxon>Sordariomycetes</taxon>
        <taxon>Hypocreomycetidae</taxon>
        <taxon>Hypocreales</taxon>
        <taxon>Cordycipitaceae</taxon>
        <taxon>Cordyceps</taxon>
    </lineage>
</organism>
<comment type="caution">
    <text evidence="11">The sequence shown here is derived from an EMBL/GenBank/DDBJ whole genome shotgun (WGS) entry which is preliminary data.</text>
</comment>
<feature type="compositionally biased region" description="Acidic residues" evidence="9">
    <location>
        <begin position="1242"/>
        <end position="1251"/>
    </location>
</feature>
<dbReference type="GO" id="GO:0000077">
    <property type="term" value="P:DNA damage checkpoint signaling"/>
    <property type="evidence" value="ECO:0007669"/>
    <property type="project" value="TreeGrafter"/>
</dbReference>
<dbReference type="InterPro" id="IPR004582">
    <property type="entry name" value="Checkpoint_prot_Rad17_Rad24"/>
</dbReference>
<evidence type="ECO:0000256" key="2">
    <source>
        <dbReference type="ARBA" id="ARBA00006168"/>
    </source>
</evidence>
<evidence type="ECO:0000256" key="9">
    <source>
        <dbReference type="SAM" id="MobiDB-lite"/>
    </source>
</evidence>
<evidence type="ECO:0000256" key="5">
    <source>
        <dbReference type="ARBA" id="ARBA00022840"/>
    </source>
</evidence>
<evidence type="ECO:0000256" key="3">
    <source>
        <dbReference type="ARBA" id="ARBA00022741"/>
    </source>
</evidence>
<feature type="compositionally biased region" description="Polar residues" evidence="9">
    <location>
        <begin position="468"/>
        <end position="500"/>
    </location>
</feature>
<feature type="compositionally biased region" description="Basic and acidic residues" evidence="9">
    <location>
        <begin position="530"/>
        <end position="546"/>
    </location>
</feature>
<dbReference type="InterPro" id="IPR027417">
    <property type="entry name" value="P-loop_NTPase"/>
</dbReference>
<dbReference type="GO" id="GO:0003689">
    <property type="term" value="F:DNA clamp loader activity"/>
    <property type="evidence" value="ECO:0007669"/>
    <property type="project" value="TreeGrafter"/>
</dbReference>
<feature type="region of interest" description="Disordered" evidence="9">
    <location>
        <begin position="1165"/>
        <end position="1194"/>
    </location>
</feature>
<keyword evidence="3" id="KW-0547">Nucleotide-binding</keyword>
<dbReference type="GO" id="GO:0005524">
    <property type="term" value="F:ATP binding"/>
    <property type="evidence" value="ECO:0007669"/>
    <property type="project" value="UniProtKB-KW"/>
</dbReference>
<feature type="compositionally biased region" description="Low complexity" evidence="9">
    <location>
        <begin position="1252"/>
        <end position="1262"/>
    </location>
</feature>
<dbReference type="GO" id="GO:0033314">
    <property type="term" value="P:mitotic DNA replication checkpoint signaling"/>
    <property type="evidence" value="ECO:0007669"/>
    <property type="project" value="TreeGrafter"/>
</dbReference>
<evidence type="ECO:0000256" key="6">
    <source>
        <dbReference type="ARBA" id="ARBA00023002"/>
    </source>
</evidence>
<proteinExistence type="inferred from homology"/>
<feature type="region of interest" description="Disordered" evidence="9">
    <location>
        <begin position="425"/>
        <end position="640"/>
    </location>
</feature>
<dbReference type="InterPro" id="IPR057927">
    <property type="entry name" value="RAD24-like_helical"/>
</dbReference>
<evidence type="ECO:0000313" key="12">
    <source>
        <dbReference type="Proteomes" id="UP000315783"/>
    </source>
</evidence>
<keyword evidence="4" id="KW-0227">DNA damage</keyword>
<comment type="similarity">
    <text evidence="2">Belongs to the rad17/RAD24 family.</text>
</comment>
<dbReference type="PANTHER" id="PTHR12172:SF0">
    <property type="entry name" value="CELL CYCLE CHECKPOINT PROTEIN RAD17"/>
    <property type="match status" value="1"/>
</dbReference>
<dbReference type="SUPFAM" id="SSF52540">
    <property type="entry name" value="P-loop containing nucleoside triphosphate hydrolases"/>
    <property type="match status" value="1"/>
</dbReference>
<dbReference type="EMBL" id="SPUK01000003">
    <property type="protein sequence ID" value="TQV98457.1"/>
    <property type="molecule type" value="Genomic_DNA"/>
</dbReference>
<dbReference type="GO" id="GO:0006281">
    <property type="term" value="P:DNA repair"/>
    <property type="evidence" value="ECO:0007669"/>
    <property type="project" value="InterPro"/>
</dbReference>
<protein>
    <submittedName>
        <fullName evidence="11">Cell cycle checkpoint protein RAD17</fullName>
    </submittedName>
</protein>
<evidence type="ECO:0000313" key="11">
    <source>
        <dbReference type="EMBL" id="TQV98457.1"/>
    </source>
</evidence>
<feature type="compositionally biased region" description="Polar residues" evidence="9">
    <location>
        <begin position="1165"/>
        <end position="1176"/>
    </location>
</feature>